<sequence>MSLTTFSLKGLTARLLISPPAATLAESTAIVRRLQSFGPITSFTKLEPKSAQETGSPHDGEQQEVHVVFSDPETVQTASKASPFVVKVHHNLPDPRVEDPFNLRGLQSRVQPKPSTMTCVVQAHDQSIHTGQNILSSGFSPSNKTRLYQSLLEVSPPSNIAEGLGVFESDKSHILDTTHLVEGPPDLTSMYSEPARGRVKDVEKPSHKLPVKGAGRKNVST</sequence>
<dbReference type="OrthoDB" id="4113557at2759"/>
<organism evidence="2 3">
    <name type="scientific">Exophiala sideris</name>
    <dbReference type="NCBI Taxonomy" id="1016849"/>
    <lineage>
        <taxon>Eukaryota</taxon>
        <taxon>Fungi</taxon>
        <taxon>Dikarya</taxon>
        <taxon>Ascomycota</taxon>
        <taxon>Pezizomycotina</taxon>
        <taxon>Eurotiomycetes</taxon>
        <taxon>Chaetothyriomycetidae</taxon>
        <taxon>Chaetothyriales</taxon>
        <taxon>Herpotrichiellaceae</taxon>
        <taxon>Exophiala</taxon>
    </lineage>
</organism>
<dbReference type="Proteomes" id="UP000053599">
    <property type="component" value="Unassembled WGS sequence"/>
</dbReference>
<evidence type="ECO:0000256" key="1">
    <source>
        <dbReference type="SAM" id="MobiDB-lite"/>
    </source>
</evidence>
<accession>A0A0D1X1R4</accession>
<dbReference type="AlphaFoldDB" id="A0A0D1X1R4"/>
<evidence type="ECO:0000313" key="3">
    <source>
        <dbReference type="Proteomes" id="UP000053599"/>
    </source>
</evidence>
<gene>
    <name evidence="2" type="ORF">PV11_03625</name>
</gene>
<protein>
    <submittedName>
        <fullName evidence="2">Uncharacterized protein</fullName>
    </submittedName>
</protein>
<feature type="compositionally biased region" description="Basic and acidic residues" evidence="1">
    <location>
        <begin position="195"/>
        <end position="206"/>
    </location>
</feature>
<evidence type="ECO:0000313" key="2">
    <source>
        <dbReference type="EMBL" id="KIV81436.1"/>
    </source>
</evidence>
<reference evidence="2 3" key="1">
    <citation type="submission" date="2015-01" db="EMBL/GenBank/DDBJ databases">
        <title>The Genome Sequence of Exophiala sideris CBS121828.</title>
        <authorList>
            <consortium name="The Broad Institute Genomics Platform"/>
            <person name="Cuomo C."/>
            <person name="de Hoog S."/>
            <person name="Gorbushina A."/>
            <person name="Stielow B."/>
            <person name="Teixiera M."/>
            <person name="Abouelleil A."/>
            <person name="Chapman S.B."/>
            <person name="Priest M."/>
            <person name="Young S.K."/>
            <person name="Wortman J."/>
            <person name="Nusbaum C."/>
            <person name="Birren B."/>
        </authorList>
    </citation>
    <scope>NUCLEOTIDE SEQUENCE [LARGE SCALE GENOMIC DNA]</scope>
    <source>
        <strain evidence="2 3">CBS 121828</strain>
    </source>
</reference>
<feature type="region of interest" description="Disordered" evidence="1">
    <location>
        <begin position="179"/>
        <end position="221"/>
    </location>
</feature>
<dbReference type="EMBL" id="KN846952">
    <property type="protein sequence ID" value="KIV81436.1"/>
    <property type="molecule type" value="Genomic_DNA"/>
</dbReference>
<dbReference type="HOGENOM" id="CLU_1288769_0_0_1"/>
<name>A0A0D1X1R4_9EURO</name>
<proteinExistence type="predicted"/>